<evidence type="ECO:0000313" key="2">
    <source>
        <dbReference type="EMBL" id="ROW02701.1"/>
    </source>
</evidence>
<name>A0A423WH87_CYTCH</name>
<organism evidence="2 3">
    <name type="scientific">Cytospora chrysosperma</name>
    <name type="common">Cytospora canker fungus</name>
    <name type="synonym">Sphaeria chrysosperma</name>
    <dbReference type="NCBI Taxonomy" id="252740"/>
    <lineage>
        <taxon>Eukaryota</taxon>
        <taxon>Fungi</taxon>
        <taxon>Dikarya</taxon>
        <taxon>Ascomycota</taxon>
        <taxon>Pezizomycotina</taxon>
        <taxon>Sordariomycetes</taxon>
        <taxon>Sordariomycetidae</taxon>
        <taxon>Diaporthales</taxon>
        <taxon>Cytosporaceae</taxon>
        <taxon>Cytospora</taxon>
    </lineage>
</organism>
<feature type="transmembrane region" description="Helical" evidence="1">
    <location>
        <begin position="26"/>
        <end position="52"/>
    </location>
</feature>
<comment type="caution">
    <text evidence="2">The sequence shown here is derived from an EMBL/GenBank/DDBJ whole genome shotgun (WGS) entry which is preliminary data.</text>
</comment>
<keyword evidence="1" id="KW-0812">Transmembrane</keyword>
<dbReference type="Proteomes" id="UP000284375">
    <property type="component" value="Unassembled WGS sequence"/>
</dbReference>
<keyword evidence="3" id="KW-1185">Reference proteome</keyword>
<reference evidence="2 3" key="1">
    <citation type="submission" date="2015-09" db="EMBL/GenBank/DDBJ databases">
        <title>Host preference determinants of Valsa canker pathogens revealed by comparative genomics.</title>
        <authorList>
            <person name="Yin Z."/>
            <person name="Huang L."/>
        </authorList>
    </citation>
    <scope>NUCLEOTIDE SEQUENCE [LARGE SCALE GENOMIC DNA]</scope>
    <source>
        <strain evidence="2 3">YSFL</strain>
    </source>
</reference>
<dbReference type="EMBL" id="LJZO01000004">
    <property type="protein sequence ID" value="ROW02701.1"/>
    <property type="molecule type" value="Genomic_DNA"/>
</dbReference>
<evidence type="ECO:0000313" key="3">
    <source>
        <dbReference type="Proteomes" id="UP000284375"/>
    </source>
</evidence>
<evidence type="ECO:0000256" key="1">
    <source>
        <dbReference type="SAM" id="Phobius"/>
    </source>
</evidence>
<dbReference type="OrthoDB" id="5213748at2759"/>
<dbReference type="AlphaFoldDB" id="A0A423WH87"/>
<keyword evidence="1" id="KW-0472">Membrane</keyword>
<proteinExistence type="predicted"/>
<gene>
    <name evidence="2" type="ORF">VSDG_01938</name>
</gene>
<sequence length="82" mass="9400">MSADAISADAATTDWRTYDGPVPAKFTFYIIVFPLLMVIFILLPTLACYFCLWGGERGKIAQYYPPNRRMRGFHVEALFMEI</sequence>
<protein>
    <submittedName>
        <fullName evidence="2">Uncharacterized protein</fullName>
    </submittedName>
</protein>
<accession>A0A423WH87</accession>
<keyword evidence="1" id="KW-1133">Transmembrane helix</keyword>